<dbReference type="InterPro" id="IPR052754">
    <property type="entry name" value="NTPase_KAP_P-loop"/>
</dbReference>
<evidence type="ECO:0000313" key="3">
    <source>
        <dbReference type="Proteomes" id="UP000066480"/>
    </source>
</evidence>
<organism evidence="2 3">
    <name type="scientific">Luteipulveratus mongoliensis</name>
    <dbReference type="NCBI Taxonomy" id="571913"/>
    <lineage>
        <taxon>Bacteria</taxon>
        <taxon>Bacillati</taxon>
        <taxon>Actinomycetota</taxon>
        <taxon>Actinomycetes</taxon>
        <taxon>Micrococcales</taxon>
        <taxon>Dermacoccaceae</taxon>
        <taxon>Luteipulveratus</taxon>
    </lineage>
</organism>
<evidence type="ECO:0000259" key="1">
    <source>
        <dbReference type="Pfam" id="PF07693"/>
    </source>
</evidence>
<dbReference type="Pfam" id="PF07693">
    <property type="entry name" value="KAP_NTPase"/>
    <property type="match status" value="1"/>
</dbReference>
<name>A0A0K1JNB7_9MICO</name>
<dbReference type="PANTHER" id="PTHR22674">
    <property type="entry name" value="NTPASE, KAP FAMILY P-LOOP DOMAIN-CONTAINING 1"/>
    <property type="match status" value="1"/>
</dbReference>
<dbReference type="Gene3D" id="3.40.50.300">
    <property type="entry name" value="P-loop containing nucleotide triphosphate hydrolases"/>
    <property type="match status" value="1"/>
</dbReference>
<dbReference type="Proteomes" id="UP000066480">
    <property type="component" value="Chromosome"/>
</dbReference>
<feature type="domain" description="KAP NTPase" evidence="1">
    <location>
        <begin position="25"/>
        <end position="304"/>
    </location>
</feature>
<dbReference type="STRING" id="571913.VV02_24025"/>
<dbReference type="AlphaFoldDB" id="A0A0K1JNB7"/>
<evidence type="ECO:0000313" key="2">
    <source>
        <dbReference type="EMBL" id="AKU18199.1"/>
    </source>
</evidence>
<proteinExistence type="predicted"/>
<dbReference type="PANTHER" id="PTHR22674:SF6">
    <property type="entry name" value="NTPASE KAP FAMILY P-LOOP DOMAIN-CONTAINING PROTEIN 1"/>
    <property type="match status" value="1"/>
</dbReference>
<dbReference type="KEGG" id="lmoi:VV02_24025"/>
<dbReference type="EMBL" id="CP011112">
    <property type="protein sequence ID" value="AKU18199.1"/>
    <property type="molecule type" value="Genomic_DNA"/>
</dbReference>
<sequence>MVMTDAVWTDDALLSGEEDTLGRLPYAQRAAELIHSTQSFRSSAVFGLSGPWGSGKTSLVNMIVEELQTAHREWAVARFTPWATSDISGLLGEFYAALAEALPRKRGKNVRRALSITAAVAAPAANVIPVAGGAASAGVKMAADALTKAPSWQSAFDKAAHKLKELKLPILVVVDDIDRLHSDELMALLKVVRLLGRFDGVQYLLAYDDETLYRSMSASSTVSPHDGTAERFMEKIVQYPLFVPPILRHQQLARLNAGFGRVLRQYSEDDPSYRVSGLIDCFLALLTTPRAIDRYIAQLHHHIPLLPPDEVDDEDVQVLTLVRVSFPSLFNALPMFRDRLISGHIGEIKSTGSPLEYEPFDINALLELVPLGKRDVARELLTSLFPKLHVEGQIATHASPRRQSIQHEEYFDRYFAMGILDHDISDADVQAAVTSAAAGEPADLTKLLLETTGDRRGLVLSKGANPDHHPTMGAGRIQLSKALASIANHLPSEDALPFSHLDQVLIWIADLLAELPKDTASQDLGVVIDQLADAALQIRAWKRVGSAVRRTHQDDAPPWFNQTTARLVVSAATSVVEHLQGGDDAELRFGVGYQIHFVLRHDPDLLRTPVRELLDAKEISLSVLASRIVSVRTILGTKPDWQLSPDFDQETFNQIAPPGDDPWYHEPAESNVDIRDLSWANRRRFVTGKVDPPPAST</sequence>
<protein>
    <recommendedName>
        <fullName evidence="1">KAP NTPase domain-containing protein</fullName>
    </recommendedName>
</protein>
<dbReference type="SUPFAM" id="SSF52540">
    <property type="entry name" value="P-loop containing nucleoside triphosphate hydrolases"/>
    <property type="match status" value="1"/>
</dbReference>
<keyword evidence="3" id="KW-1185">Reference proteome</keyword>
<dbReference type="InterPro" id="IPR011646">
    <property type="entry name" value="KAP_P-loop"/>
</dbReference>
<reference evidence="2 3" key="1">
    <citation type="submission" date="2015-03" db="EMBL/GenBank/DDBJ databases">
        <title>Luteipulveratus halotolerans sp. nov., a novel actinobacterium (Dermacoccaceae) from Sarawak, Malaysia.</title>
        <authorList>
            <person name="Juboi H."/>
            <person name="Basik A."/>
            <person name="Shamsul S.S."/>
            <person name="Arnold P."/>
            <person name="Schmitt E.K."/>
            <person name="Sanglier J.-J."/>
            <person name="Yeo T."/>
        </authorList>
    </citation>
    <scope>NUCLEOTIDE SEQUENCE [LARGE SCALE GENOMIC DNA]</scope>
    <source>
        <strain evidence="2 3">MN07-A0370</strain>
    </source>
</reference>
<accession>A0A0K1JNB7</accession>
<dbReference type="InterPro" id="IPR027417">
    <property type="entry name" value="P-loop_NTPase"/>
</dbReference>
<dbReference type="PATRIC" id="fig|571913.6.peg.4864"/>
<gene>
    <name evidence="2" type="ORF">VV02_24025</name>
</gene>